<reference evidence="14" key="1">
    <citation type="submission" date="2013-05" db="EMBL/GenBank/DDBJ databases">
        <authorList>
            <person name="Yim A.K.Y."/>
            <person name="Chan T.F."/>
            <person name="Ji K.M."/>
            <person name="Liu X.Y."/>
            <person name="Zhou J.W."/>
            <person name="Li R.Q."/>
            <person name="Yang K.Y."/>
            <person name="Li J."/>
            <person name="Li M."/>
            <person name="Law P.T.W."/>
            <person name="Wu Y.L."/>
            <person name="Cai Z.L."/>
            <person name="Qin H."/>
            <person name="Bao Y."/>
            <person name="Leung R.K.K."/>
            <person name="Ng P.K.S."/>
            <person name="Zou J."/>
            <person name="Zhong X.J."/>
            <person name="Ran P.X."/>
            <person name="Zhong N.S."/>
            <person name="Liu Z.G."/>
            <person name="Tsui S.K.W."/>
        </authorList>
    </citation>
    <scope>NUCLEOTIDE SEQUENCE</scope>
    <source>
        <strain evidence="14">Derf</strain>
        <tissue evidence="14">Whole organism</tissue>
    </source>
</reference>
<name>A0A922L136_DERFA</name>
<evidence type="ECO:0000313" key="14">
    <source>
        <dbReference type="EMBL" id="KAH9511164.1"/>
    </source>
</evidence>
<dbReference type="EC" id="6.1.1.2" evidence="3"/>
<dbReference type="PANTHER" id="PTHR10055">
    <property type="entry name" value="TRYPTOPHANYL-TRNA SYNTHETASE"/>
    <property type="match status" value="1"/>
</dbReference>
<comment type="subcellular location">
    <subcellularLocation>
        <location evidence="1">Cytoplasm</location>
    </subcellularLocation>
</comment>
<dbReference type="SUPFAM" id="SSF52374">
    <property type="entry name" value="Nucleotidylyl transferase"/>
    <property type="match status" value="1"/>
</dbReference>
<evidence type="ECO:0000256" key="6">
    <source>
        <dbReference type="ARBA" id="ARBA00022598"/>
    </source>
</evidence>
<dbReference type="InterPro" id="IPR014729">
    <property type="entry name" value="Rossmann-like_a/b/a_fold"/>
</dbReference>
<dbReference type="NCBIfam" id="TIGR00233">
    <property type="entry name" value="trpS"/>
    <property type="match status" value="1"/>
</dbReference>
<comment type="caution">
    <text evidence="14">The sequence shown here is derived from an EMBL/GenBank/DDBJ whole genome shotgun (WGS) entry which is preliminary data.</text>
</comment>
<keyword evidence="9 12" id="KW-0648">Protein biosynthesis</keyword>
<dbReference type="PRINTS" id="PR01039">
    <property type="entry name" value="TRNASYNTHTRP"/>
</dbReference>
<dbReference type="CDD" id="cd00806">
    <property type="entry name" value="TrpRS_core"/>
    <property type="match status" value="1"/>
</dbReference>
<gene>
    <name evidence="14" type="primary">WARS1</name>
    <name evidence="14" type="ORF">DERF_009634</name>
</gene>
<evidence type="ECO:0000313" key="15">
    <source>
        <dbReference type="Proteomes" id="UP000790347"/>
    </source>
</evidence>
<dbReference type="FunFam" id="3.40.50.620:FF:000033">
    <property type="entry name" value="tryptophan--tRNA ligase, cytoplasmic"/>
    <property type="match status" value="1"/>
</dbReference>
<evidence type="ECO:0000256" key="7">
    <source>
        <dbReference type="ARBA" id="ARBA00022741"/>
    </source>
</evidence>
<proteinExistence type="inferred from homology"/>
<keyword evidence="15" id="KW-1185">Reference proteome</keyword>
<reference evidence="14" key="2">
    <citation type="journal article" date="2022" name="Res Sq">
        <title>Comparative Genomics Reveals Insights into the Divergent Evolution of Astigmatic Mites and Household Pest Adaptations.</title>
        <authorList>
            <person name="Xiong Q."/>
            <person name="Wan A.T.-Y."/>
            <person name="Liu X.-Y."/>
            <person name="Fung C.S.-H."/>
            <person name="Xiao X."/>
            <person name="Malainual N."/>
            <person name="Hou J."/>
            <person name="Wang L."/>
            <person name="Wang M."/>
            <person name="Yang K."/>
            <person name="Cui Y."/>
            <person name="Leung E."/>
            <person name="Nong W."/>
            <person name="Shin S.-K."/>
            <person name="Au S."/>
            <person name="Jeong K.Y."/>
            <person name="Chew F.T."/>
            <person name="Hui J."/>
            <person name="Leung T.F."/>
            <person name="Tungtrongchitr A."/>
            <person name="Zhong N."/>
            <person name="Liu Z."/>
            <person name="Tsui S."/>
        </authorList>
    </citation>
    <scope>NUCLEOTIDE SEQUENCE</scope>
    <source>
        <strain evidence="14">Derf</strain>
        <tissue evidence="14">Whole organism</tissue>
    </source>
</reference>
<dbReference type="InterPro" id="IPR002305">
    <property type="entry name" value="aa-tRNA-synth_Ic"/>
</dbReference>
<keyword evidence="7 12" id="KW-0547">Nucleotide-binding</keyword>
<dbReference type="Gene3D" id="3.40.50.620">
    <property type="entry name" value="HUPs"/>
    <property type="match status" value="1"/>
</dbReference>
<dbReference type="InterPro" id="IPR001412">
    <property type="entry name" value="aa-tRNA-synth_I_CS"/>
</dbReference>
<feature type="compositionally biased region" description="Polar residues" evidence="13">
    <location>
        <begin position="1"/>
        <end position="15"/>
    </location>
</feature>
<evidence type="ECO:0000256" key="5">
    <source>
        <dbReference type="ARBA" id="ARBA00022490"/>
    </source>
</evidence>
<dbReference type="GO" id="GO:0004830">
    <property type="term" value="F:tryptophan-tRNA ligase activity"/>
    <property type="evidence" value="ECO:0007669"/>
    <property type="project" value="UniProtKB-EC"/>
</dbReference>
<keyword evidence="6 12" id="KW-0436">Ligase</keyword>
<evidence type="ECO:0000256" key="2">
    <source>
        <dbReference type="ARBA" id="ARBA00005594"/>
    </source>
</evidence>
<evidence type="ECO:0000256" key="9">
    <source>
        <dbReference type="ARBA" id="ARBA00022917"/>
    </source>
</evidence>
<sequence>MSNQIEESQQQSPDSTENHQCNDDGDFVDPWTVTSSSQSGPDYDKLIARFGSARVTDDLLKRFESALPAGTKLHHFLRRGIFFSHRDLEPILNKIEKGEKFFLYTGRGPSSASLHVGHLIPFIFTKWLQDTFDVPLVIQLTDDEKFLWRGLKIEEVKKHALENIKDIIACGFDVKKTFIFTDTDYISKSRAFYENILKIQRLVTFNQVKGIFGFGDSDCIGKIAFPAIQAAPSFSTSFPQIFGTGSKCQLCLIPCAIDQDPYFRMTRDVAPKLKYPKPSLLHSTFLPALGGAMSKMSASDANNSIFLTDTANQIKNKINKYAFSGGGGSVEEHREKGGNCDVDVSYQYLRYFLDDDDHLEQIRCDYSSGKMLTGEIKKEIITVLQELVAKHQQARKEITTEIVEQFMTPRELNFVNTSTTTTTTK</sequence>
<dbReference type="FunFam" id="1.10.240.10:FF:000003">
    <property type="entry name" value="Tryptophan--tRNA ligase, cytoplasmic"/>
    <property type="match status" value="1"/>
</dbReference>
<dbReference type="GO" id="GO:0005524">
    <property type="term" value="F:ATP binding"/>
    <property type="evidence" value="ECO:0007669"/>
    <property type="project" value="UniProtKB-KW"/>
</dbReference>
<dbReference type="Pfam" id="PF00579">
    <property type="entry name" value="tRNA-synt_1b"/>
    <property type="match status" value="1"/>
</dbReference>
<dbReference type="Gene3D" id="1.10.240.10">
    <property type="entry name" value="Tyrosyl-Transfer RNA Synthetase"/>
    <property type="match status" value="1"/>
</dbReference>
<dbReference type="PANTHER" id="PTHR10055:SF1">
    <property type="entry name" value="TRYPTOPHAN--TRNA LIGASE, CYTOPLASMIC"/>
    <property type="match status" value="1"/>
</dbReference>
<evidence type="ECO:0000256" key="1">
    <source>
        <dbReference type="ARBA" id="ARBA00004496"/>
    </source>
</evidence>
<dbReference type="GO" id="GO:0006436">
    <property type="term" value="P:tryptophanyl-tRNA aminoacylation"/>
    <property type="evidence" value="ECO:0007669"/>
    <property type="project" value="InterPro"/>
</dbReference>
<keyword evidence="8 12" id="KW-0067">ATP-binding</keyword>
<keyword evidence="10 12" id="KW-0030">Aminoacyl-tRNA synthetase</keyword>
<dbReference type="EMBL" id="ASGP02000004">
    <property type="protein sequence ID" value="KAH9511164.1"/>
    <property type="molecule type" value="Genomic_DNA"/>
</dbReference>
<evidence type="ECO:0000256" key="4">
    <source>
        <dbReference type="ARBA" id="ARBA00013782"/>
    </source>
</evidence>
<comment type="similarity">
    <text evidence="2 12">Belongs to the class-I aminoacyl-tRNA synthetase family.</text>
</comment>
<dbReference type="AlphaFoldDB" id="A0A922L136"/>
<keyword evidence="5" id="KW-0963">Cytoplasm</keyword>
<dbReference type="Proteomes" id="UP000790347">
    <property type="component" value="Unassembled WGS sequence"/>
</dbReference>
<organism evidence="14 15">
    <name type="scientific">Dermatophagoides farinae</name>
    <name type="common">American house dust mite</name>
    <dbReference type="NCBI Taxonomy" id="6954"/>
    <lineage>
        <taxon>Eukaryota</taxon>
        <taxon>Metazoa</taxon>
        <taxon>Ecdysozoa</taxon>
        <taxon>Arthropoda</taxon>
        <taxon>Chelicerata</taxon>
        <taxon>Arachnida</taxon>
        <taxon>Acari</taxon>
        <taxon>Acariformes</taxon>
        <taxon>Sarcoptiformes</taxon>
        <taxon>Astigmata</taxon>
        <taxon>Psoroptidia</taxon>
        <taxon>Analgoidea</taxon>
        <taxon>Pyroglyphidae</taxon>
        <taxon>Dermatophagoidinae</taxon>
        <taxon>Dermatophagoides</taxon>
    </lineage>
</organism>
<evidence type="ECO:0000256" key="8">
    <source>
        <dbReference type="ARBA" id="ARBA00022840"/>
    </source>
</evidence>
<dbReference type="PROSITE" id="PS00178">
    <property type="entry name" value="AA_TRNA_LIGASE_I"/>
    <property type="match status" value="1"/>
</dbReference>
<evidence type="ECO:0000256" key="12">
    <source>
        <dbReference type="RuleBase" id="RU363036"/>
    </source>
</evidence>
<dbReference type="GO" id="GO:0005737">
    <property type="term" value="C:cytoplasm"/>
    <property type="evidence" value="ECO:0007669"/>
    <property type="project" value="UniProtKB-SubCell"/>
</dbReference>
<evidence type="ECO:0000256" key="3">
    <source>
        <dbReference type="ARBA" id="ARBA00013161"/>
    </source>
</evidence>
<feature type="region of interest" description="Disordered" evidence="13">
    <location>
        <begin position="1"/>
        <end position="38"/>
    </location>
</feature>
<evidence type="ECO:0000256" key="11">
    <source>
        <dbReference type="ARBA" id="ARBA00030268"/>
    </source>
</evidence>
<protein>
    <recommendedName>
        <fullName evidence="4">Tryptophan--tRNA ligase, cytoplasmic</fullName>
        <ecNumber evidence="3">6.1.1.2</ecNumber>
    </recommendedName>
    <alternativeName>
        <fullName evidence="11">Tryptophanyl-tRNA synthetase</fullName>
    </alternativeName>
</protein>
<accession>A0A922L136</accession>
<dbReference type="InterPro" id="IPR002306">
    <property type="entry name" value="Trp-tRNA-ligase"/>
</dbReference>
<evidence type="ECO:0000256" key="13">
    <source>
        <dbReference type="SAM" id="MobiDB-lite"/>
    </source>
</evidence>
<evidence type="ECO:0000256" key="10">
    <source>
        <dbReference type="ARBA" id="ARBA00023146"/>
    </source>
</evidence>